<name>A0A292Q9Z9_9PEZI</name>
<dbReference type="EMBL" id="LN890945">
    <property type="protein sequence ID" value="CUS15537.1"/>
    <property type="molecule type" value="Genomic_DNA"/>
</dbReference>
<reference evidence="1" key="1">
    <citation type="submission" date="2015-10" db="EMBL/GenBank/DDBJ databases">
        <authorList>
            <person name="Regsiter A."/>
            <person name="william w."/>
        </authorList>
    </citation>
    <scope>NUCLEOTIDE SEQUENCE</scope>
    <source>
        <strain evidence="1">Montdore</strain>
    </source>
</reference>
<sequence length="146" mass="16467">MPCERRQLELSEKYFFACAYSPCGRTASHGPVPPCLVGGRNTIARSDPVSYQQRFYPIRVVDGFKLANLLSQILGVDYRKVDWRLLRECAAQVGWSHGGGVVFAGVVSRRREKRGLIGVRLEDIVLEAEVEKIVSMVEDLTKELQR</sequence>
<proteinExistence type="predicted"/>
<dbReference type="Proteomes" id="UP001412239">
    <property type="component" value="Unassembled WGS sequence"/>
</dbReference>
<dbReference type="AlphaFoldDB" id="A0A292Q9Z9"/>
<accession>A0A292Q9Z9</accession>
<organism evidence="1 2">
    <name type="scientific">Tuber aestivum</name>
    <name type="common">summer truffle</name>
    <dbReference type="NCBI Taxonomy" id="59557"/>
    <lineage>
        <taxon>Eukaryota</taxon>
        <taxon>Fungi</taxon>
        <taxon>Dikarya</taxon>
        <taxon>Ascomycota</taxon>
        <taxon>Pezizomycotina</taxon>
        <taxon>Pezizomycetes</taxon>
        <taxon>Pezizales</taxon>
        <taxon>Tuberaceae</taxon>
        <taxon>Tuber</taxon>
    </lineage>
</organism>
<gene>
    <name evidence="1" type="ORF">GSTUAT00000240001</name>
</gene>
<protein>
    <submittedName>
        <fullName evidence="1">Uncharacterized protein</fullName>
    </submittedName>
</protein>
<evidence type="ECO:0000313" key="2">
    <source>
        <dbReference type="Proteomes" id="UP001412239"/>
    </source>
</evidence>
<keyword evidence="2" id="KW-1185">Reference proteome</keyword>
<evidence type="ECO:0000313" key="1">
    <source>
        <dbReference type="EMBL" id="CUS15537.1"/>
    </source>
</evidence>